<keyword evidence="10" id="KW-1185">Reference proteome</keyword>
<evidence type="ECO:0000256" key="2">
    <source>
        <dbReference type="ARBA" id="ARBA00012759"/>
    </source>
</evidence>
<feature type="compositionally biased region" description="Pro residues" evidence="7">
    <location>
        <begin position="1201"/>
        <end position="1210"/>
    </location>
</feature>
<dbReference type="GO" id="GO:0016579">
    <property type="term" value="P:protein deubiquitination"/>
    <property type="evidence" value="ECO:0007669"/>
    <property type="project" value="InterPro"/>
</dbReference>
<dbReference type="Gene3D" id="3.90.70.10">
    <property type="entry name" value="Cysteine proteinases"/>
    <property type="match status" value="2"/>
</dbReference>
<dbReference type="OrthoDB" id="2420415at2759"/>
<feature type="region of interest" description="Disordered" evidence="7">
    <location>
        <begin position="1187"/>
        <end position="1251"/>
    </location>
</feature>
<keyword evidence="5" id="KW-0378">Hydrolase</keyword>
<feature type="region of interest" description="Disordered" evidence="7">
    <location>
        <begin position="290"/>
        <end position="312"/>
    </location>
</feature>
<dbReference type="Pfam" id="PF13446">
    <property type="entry name" value="RPT"/>
    <property type="match status" value="3"/>
</dbReference>
<feature type="compositionally biased region" description="Acidic residues" evidence="7">
    <location>
        <begin position="1218"/>
        <end position="1232"/>
    </location>
</feature>
<comment type="catalytic activity">
    <reaction evidence="1">
        <text>Thiol-dependent hydrolysis of ester, thioester, amide, peptide and isopeptide bonds formed by the C-terminal Gly of ubiquitin (a 76-residue protein attached to proteins as an intracellular targeting signal).</text>
        <dbReference type="EC" id="3.4.19.12"/>
    </reaction>
</comment>
<proteinExistence type="predicted"/>
<dbReference type="Proteomes" id="UP000039046">
    <property type="component" value="Unassembled WGS sequence"/>
</dbReference>
<evidence type="ECO:0000256" key="1">
    <source>
        <dbReference type="ARBA" id="ARBA00000707"/>
    </source>
</evidence>
<evidence type="ECO:0000256" key="7">
    <source>
        <dbReference type="SAM" id="MobiDB-lite"/>
    </source>
</evidence>
<dbReference type="InterPro" id="IPR018200">
    <property type="entry name" value="USP_CS"/>
</dbReference>
<evidence type="ECO:0000256" key="5">
    <source>
        <dbReference type="ARBA" id="ARBA00022801"/>
    </source>
</evidence>
<keyword evidence="3" id="KW-0645">Protease</keyword>
<dbReference type="PROSITE" id="PS00972">
    <property type="entry name" value="USP_1"/>
    <property type="match status" value="1"/>
</dbReference>
<dbReference type="PANTHER" id="PTHR43982">
    <property type="entry name" value="UBIQUITIN CARBOXYL-TERMINAL HYDROLASE"/>
    <property type="match status" value="1"/>
</dbReference>
<dbReference type="STRING" id="1531966.A0A0A1TM89"/>
<dbReference type="EC" id="3.4.19.12" evidence="2"/>
<feature type="region of interest" description="Disordered" evidence="7">
    <location>
        <begin position="710"/>
        <end position="741"/>
    </location>
</feature>
<dbReference type="CDD" id="cd02666">
    <property type="entry name" value="Peptidase_C19J"/>
    <property type="match status" value="1"/>
</dbReference>
<evidence type="ECO:0000313" key="10">
    <source>
        <dbReference type="Proteomes" id="UP000039046"/>
    </source>
</evidence>
<feature type="domain" description="USP" evidence="8">
    <location>
        <begin position="603"/>
        <end position="1176"/>
    </location>
</feature>
<evidence type="ECO:0000256" key="6">
    <source>
        <dbReference type="ARBA" id="ARBA00022807"/>
    </source>
</evidence>
<dbReference type="HOGENOM" id="CLU_003155_0_1_1"/>
<keyword evidence="6" id="KW-0788">Thiol protease</keyword>
<reference evidence="9 10" key="1">
    <citation type="journal article" date="2015" name="Genome Announc.">
        <title>Draft Genome Sequence and Gene Annotation of the Entomopathogenic Fungus Verticillium hemipterigenum.</title>
        <authorList>
            <person name="Horn F."/>
            <person name="Habel A."/>
            <person name="Scharf D.H."/>
            <person name="Dworschak J."/>
            <person name="Brakhage A.A."/>
            <person name="Guthke R."/>
            <person name="Hertweck C."/>
            <person name="Linde J."/>
        </authorList>
    </citation>
    <scope>NUCLEOTIDE SEQUENCE [LARGE SCALE GENOMIC DNA]</scope>
</reference>
<feature type="compositionally biased region" description="Basic and acidic residues" evidence="7">
    <location>
        <begin position="791"/>
        <end position="806"/>
    </location>
</feature>
<dbReference type="Pfam" id="PF00443">
    <property type="entry name" value="UCH"/>
    <property type="match status" value="1"/>
</dbReference>
<dbReference type="GO" id="GO:0004843">
    <property type="term" value="F:cysteine-type deubiquitinase activity"/>
    <property type="evidence" value="ECO:0007669"/>
    <property type="project" value="UniProtKB-EC"/>
</dbReference>
<organism evidence="9 10">
    <name type="scientific">[Torrubiella] hemipterigena</name>
    <dbReference type="NCBI Taxonomy" id="1531966"/>
    <lineage>
        <taxon>Eukaryota</taxon>
        <taxon>Fungi</taxon>
        <taxon>Dikarya</taxon>
        <taxon>Ascomycota</taxon>
        <taxon>Pezizomycotina</taxon>
        <taxon>Sordariomycetes</taxon>
        <taxon>Hypocreomycetidae</taxon>
        <taxon>Hypocreales</taxon>
        <taxon>Clavicipitaceae</taxon>
        <taxon>Clavicipitaceae incertae sedis</taxon>
        <taxon>'Torrubiella' clade</taxon>
    </lineage>
</organism>
<dbReference type="InterPro" id="IPR028889">
    <property type="entry name" value="USP"/>
</dbReference>
<dbReference type="InterPro" id="IPR001394">
    <property type="entry name" value="Peptidase_C19_UCH"/>
</dbReference>
<feature type="compositionally biased region" description="Pro residues" evidence="7">
    <location>
        <begin position="721"/>
        <end position="730"/>
    </location>
</feature>
<dbReference type="PROSITE" id="PS00973">
    <property type="entry name" value="USP_2"/>
    <property type="match status" value="1"/>
</dbReference>
<dbReference type="GO" id="GO:0043161">
    <property type="term" value="P:proteasome-mediated ubiquitin-dependent protein catabolic process"/>
    <property type="evidence" value="ECO:0007669"/>
    <property type="project" value="InterPro"/>
</dbReference>
<protein>
    <recommendedName>
        <fullName evidence="2">ubiquitinyl hydrolase 1</fullName>
        <ecNumber evidence="2">3.4.19.12</ecNumber>
    </recommendedName>
</protein>
<accession>A0A0A1TM89</accession>
<dbReference type="PANTHER" id="PTHR43982:SF6">
    <property type="entry name" value="UBIQUITIN CARBOXYL-TERMINAL HYDROLASE 2-RELATED"/>
    <property type="match status" value="1"/>
</dbReference>
<dbReference type="InterPro" id="IPR025305">
    <property type="entry name" value="UCH_repeat_domain"/>
</dbReference>
<evidence type="ECO:0000259" key="8">
    <source>
        <dbReference type="PROSITE" id="PS50235"/>
    </source>
</evidence>
<name>A0A0A1TM89_9HYPO</name>
<dbReference type="InterPro" id="IPR044635">
    <property type="entry name" value="UBP14-like"/>
</dbReference>
<evidence type="ECO:0000313" key="9">
    <source>
        <dbReference type="EMBL" id="CEJ92230.1"/>
    </source>
</evidence>
<dbReference type="SUPFAM" id="SSF54001">
    <property type="entry name" value="Cysteine proteinases"/>
    <property type="match status" value="1"/>
</dbReference>
<sequence>MAAHYDFTSDSDNLYATLPGSSAMEFVPQNMTPMKSNLSPEREVAGCHPTRWIYELLNNDFTVCDLFERARQLTPDDSRLWEHTHRLVMNGNQSFMDRSSKLISALCLDCHFHFVFKMKWDENHSYSLCNSTSACWPLPDDRFPWHHLVWVGSDTDASIAQDNSKYYPLLARENFVCSAPPCTFQVTLEVSQPRMAREWTQILLDYEGNRKQLEIERLENPERFEDAKDEWTLQAPLNLNTYLKNQLESTPETTRSISKRNKRFCVTFGTRSFPMFRGLEFDEKIEMSNSYDDGSFTPSPPSPPEGPNNSTELGTYRAYIEDVRAEVQSLIHRGTRQPEPPSFMTDVLYADLGCVEVTGVDIAPYVKTERYKLLGVLPGQSREIVTSAYRRQWDLMPSRRRDLVMSLMAIAHDSQDDYLSDYAIAQSSLFESQEQAPHIIDEDNEILQSLAYLGLKPPNRHGADDVIQAFRQKLAKAPGEASTARNVLMTLAQGSNDDMYQAKLLMETDTKMSLDTARAILGVDSGSDDGVVAVQAARDKVLAAKTREEKEVLLDALDSIAEHTSSHVVKHSVMELRHAYGTYGAGAMTDKNKNCPVDFTLPVGLDNIGNTCYLNSLLQYLYTVEPVREVVLGFDEYALGLNDDYIEKRRIGGNKMQMDRGEAVVARAFAQELAKLFQTLKTSDKSATRPSQRLANAVLLSTHTLLSSAKNQADVKDGSDVPPPPGPPPKTQVESEADDDTAATDVTMLDTPATDTDSISSSQTLIDADGVAITSKGPKRTAVLDVAVSETKSEEQTAHVEAKDTNMSDTESSDVDQKVLTALEHQKRSSGTDQQDVEEVMGSIINRLQAAIRPSSIDESTGIQLEKIMETFFVTTVNYTKKFDDSKYQQEISFDRALTAFPAPEGPCSLYDALGRNFDQQILAESKLSRYTAIKTLPPILHILIQRTQSTGSKNGNAVVIPETLYLDRYMDKNHSSPAFKSRVEDWVITDRIADIKSQLAKIESNPPYLGLLESGGQQSKETLGAGAIDADLEAPVEIGLGEENWDFDGPVDDDFVLISNQSKDAGVSWPPLPIRDVRETHESILQMMQDELKMHQDNLSTRLEGEKEIAYRLHAVICHRGHLTSGHYWVWIRDFQDGVWRWYNDADVKENKDTEEVLKTLSNGGEPYFLCYVRDEDKDKYVSVPKRDVPEPVQVEEPAPAAPELPGSPPGLVADEAPADIDERMDDDLVEIEAPVKDRTSGCEEPSLLD</sequence>
<feature type="region of interest" description="Disordered" evidence="7">
    <location>
        <begin position="791"/>
        <end position="815"/>
    </location>
</feature>
<dbReference type="EMBL" id="CDHN01000004">
    <property type="protein sequence ID" value="CEJ92230.1"/>
    <property type="molecule type" value="Genomic_DNA"/>
</dbReference>
<keyword evidence="4" id="KW-0833">Ubl conjugation pathway</keyword>
<dbReference type="GO" id="GO:0070628">
    <property type="term" value="F:proteasome binding"/>
    <property type="evidence" value="ECO:0007669"/>
    <property type="project" value="TreeGrafter"/>
</dbReference>
<dbReference type="PROSITE" id="PS50235">
    <property type="entry name" value="USP_3"/>
    <property type="match status" value="1"/>
</dbReference>
<dbReference type="InterPro" id="IPR038765">
    <property type="entry name" value="Papain-like_cys_pep_sf"/>
</dbReference>
<evidence type="ECO:0000256" key="3">
    <source>
        <dbReference type="ARBA" id="ARBA00022670"/>
    </source>
</evidence>
<gene>
    <name evidence="9" type="ORF">VHEMI07892</name>
</gene>
<evidence type="ECO:0000256" key="4">
    <source>
        <dbReference type="ARBA" id="ARBA00022786"/>
    </source>
</evidence>
<dbReference type="GO" id="GO:0061136">
    <property type="term" value="P:regulation of proteasomal protein catabolic process"/>
    <property type="evidence" value="ECO:0007669"/>
    <property type="project" value="TreeGrafter"/>
</dbReference>
<dbReference type="AlphaFoldDB" id="A0A0A1TM89"/>